<evidence type="ECO:0000256" key="9">
    <source>
        <dbReference type="ARBA" id="ARBA00023136"/>
    </source>
</evidence>
<evidence type="ECO:0000256" key="6">
    <source>
        <dbReference type="ARBA" id="ARBA00022729"/>
    </source>
</evidence>
<dbReference type="InterPro" id="IPR001611">
    <property type="entry name" value="Leu-rich_rpt"/>
</dbReference>
<dbReference type="InterPro" id="IPR032675">
    <property type="entry name" value="LRR_dom_sf"/>
</dbReference>
<dbReference type="FunFam" id="3.80.10.10:FF:000213">
    <property type="entry name" value="Tyrosine-sulfated glycopeptide receptor 1"/>
    <property type="match status" value="1"/>
</dbReference>
<comment type="similarity">
    <text evidence="2">Belongs to the RLP family.</text>
</comment>
<reference evidence="13 14" key="1">
    <citation type="journal article" date="2018" name="Nat. Genet.">
        <title>The Rosa genome provides new insights in the design of modern roses.</title>
        <authorList>
            <person name="Bendahmane M."/>
        </authorList>
    </citation>
    <scope>NUCLEOTIDE SEQUENCE [LARGE SCALE GENOMIC DNA]</scope>
    <source>
        <strain evidence="14">cv. Old Blush</strain>
    </source>
</reference>
<accession>A0A2P6PMA8</accession>
<dbReference type="InterPro" id="IPR003591">
    <property type="entry name" value="Leu-rich_rpt_typical-subtyp"/>
</dbReference>
<dbReference type="Pfam" id="PF13855">
    <property type="entry name" value="LRR_8"/>
    <property type="match status" value="5"/>
</dbReference>
<evidence type="ECO:0000256" key="10">
    <source>
        <dbReference type="ARBA" id="ARBA00023170"/>
    </source>
</evidence>
<evidence type="ECO:0000256" key="4">
    <source>
        <dbReference type="ARBA" id="ARBA00022614"/>
    </source>
</evidence>
<evidence type="ECO:0000256" key="1">
    <source>
        <dbReference type="ARBA" id="ARBA00004251"/>
    </source>
</evidence>
<evidence type="ECO:0000256" key="2">
    <source>
        <dbReference type="ARBA" id="ARBA00009592"/>
    </source>
</evidence>
<keyword evidence="7" id="KW-0677">Repeat</keyword>
<comment type="subcellular location">
    <subcellularLocation>
        <location evidence="1">Cell membrane</location>
        <topology evidence="1">Single-pass type I membrane protein</topology>
    </subcellularLocation>
</comment>
<dbReference type="Gene3D" id="3.80.10.10">
    <property type="entry name" value="Ribonuclease Inhibitor"/>
    <property type="match status" value="7"/>
</dbReference>
<dbReference type="AlphaFoldDB" id="A0A2P6PMA8"/>
<evidence type="ECO:0000256" key="11">
    <source>
        <dbReference type="ARBA" id="ARBA00023180"/>
    </source>
</evidence>
<dbReference type="FunFam" id="3.80.10.10:FF:000095">
    <property type="entry name" value="LRR receptor-like serine/threonine-protein kinase GSO1"/>
    <property type="match status" value="1"/>
</dbReference>
<keyword evidence="4" id="KW-0433">Leucine-rich repeat</keyword>
<dbReference type="Gramene" id="PRQ23072">
    <property type="protein sequence ID" value="PRQ23072"/>
    <property type="gene ID" value="RchiOBHm_Chr6g0257231"/>
</dbReference>
<name>A0A2P6PMA8_ROSCH</name>
<keyword evidence="5 12" id="KW-0812">Transmembrane</keyword>
<keyword evidence="3" id="KW-1003">Cell membrane</keyword>
<dbReference type="FunFam" id="3.80.10.10:FF:001678">
    <property type="entry name" value="Calmodulin-binding receptor kinase CaMRLK"/>
    <property type="match status" value="1"/>
</dbReference>
<evidence type="ECO:0000313" key="14">
    <source>
        <dbReference type="Proteomes" id="UP000238479"/>
    </source>
</evidence>
<proteinExistence type="inferred from homology"/>
<dbReference type="PANTHER" id="PTHR48061">
    <property type="entry name" value="LEUCINE-RICH REPEAT RECEPTOR PROTEIN KINASE EMS1-LIKE-RELATED"/>
    <property type="match status" value="1"/>
</dbReference>
<dbReference type="Proteomes" id="UP000238479">
    <property type="component" value="Chromosome 6"/>
</dbReference>
<protein>
    <submittedName>
        <fullName evidence="13">Putative leucine-rich repeat domain, L domain-containing protein</fullName>
    </submittedName>
</protein>
<dbReference type="Pfam" id="PF00560">
    <property type="entry name" value="LRR_1"/>
    <property type="match status" value="3"/>
</dbReference>
<dbReference type="PANTHER" id="PTHR48061:SF2">
    <property type="entry name" value="RECEPTOR LIKE PROTEIN 30-LIKE"/>
    <property type="match status" value="1"/>
</dbReference>
<evidence type="ECO:0000256" key="5">
    <source>
        <dbReference type="ARBA" id="ARBA00022692"/>
    </source>
</evidence>
<feature type="transmembrane region" description="Helical" evidence="12">
    <location>
        <begin position="925"/>
        <end position="948"/>
    </location>
</feature>
<dbReference type="InterPro" id="IPR046956">
    <property type="entry name" value="RLP23-like"/>
</dbReference>
<keyword evidence="10" id="KW-0675">Receptor</keyword>
<evidence type="ECO:0000256" key="8">
    <source>
        <dbReference type="ARBA" id="ARBA00022989"/>
    </source>
</evidence>
<gene>
    <name evidence="13" type="ORF">RchiOBHm_Chr6g0257231</name>
</gene>
<dbReference type="PRINTS" id="PR00019">
    <property type="entry name" value="LEURICHRPT"/>
</dbReference>
<evidence type="ECO:0000256" key="3">
    <source>
        <dbReference type="ARBA" id="ARBA00022475"/>
    </source>
</evidence>
<dbReference type="SUPFAM" id="SSF52058">
    <property type="entry name" value="L domain-like"/>
    <property type="match status" value="3"/>
</dbReference>
<evidence type="ECO:0000313" key="13">
    <source>
        <dbReference type="EMBL" id="PRQ23072.1"/>
    </source>
</evidence>
<keyword evidence="14" id="KW-1185">Reference proteome</keyword>
<organism evidence="13 14">
    <name type="scientific">Rosa chinensis</name>
    <name type="common">China rose</name>
    <dbReference type="NCBI Taxonomy" id="74649"/>
    <lineage>
        <taxon>Eukaryota</taxon>
        <taxon>Viridiplantae</taxon>
        <taxon>Streptophyta</taxon>
        <taxon>Embryophyta</taxon>
        <taxon>Tracheophyta</taxon>
        <taxon>Spermatophyta</taxon>
        <taxon>Magnoliopsida</taxon>
        <taxon>eudicotyledons</taxon>
        <taxon>Gunneridae</taxon>
        <taxon>Pentapetalae</taxon>
        <taxon>rosids</taxon>
        <taxon>fabids</taxon>
        <taxon>Rosales</taxon>
        <taxon>Rosaceae</taxon>
        <taxon>Rosoideae</taxon>
        <taxon>Rosoideae incertae sedis</taxon>
        <taxon>Rosa</taxon>
    </lineage>
</organism>
<dbReference type="GO" id="GO:0005886">
    <property type="term" value="C:plasma membrane"/>
    <property type="evidence" value="ECO:0007669"/>
    <property type="project" value="UniProtKB-SubCell"/>
</dbReference>
<dbReference type="EMBL" id="PDCK01000044">
    <property type="protein sequence ID" value="PRQ23072.1"/>
    <property type="molecule type" value="Genomic_DNA"/>
</dbReference>
<keyword evidence="6" id="KW-0732">Signal</keyword>
<dbReference type="SMART" id="SM00369">
    <property type="entry name" value="LRR_TYP"/>
    <property type="match status" value="9"/>
</dbReference>
<evidence type="ECO:0000256" key="7">
    <source>
        <dbReference type="ARBA" id="ARBA00022737"/>
    </source>
</evidence>
<dbReference type="PROSITE" id="PS51450">
    <property type="entry name" value="LRR"/>
    <property type="match status" value="1"/>
</dbReference>
<keyword evidence="8 12" id="KW-1133">Transmembrane helix</keyword>
<evidence type="ECO:0000256" key="12">
    <source>
        <dbReference type="SAM" id="Phobius"/>
    </source>
</evidence>
<dbReference type="OMA" id="IWYFERV"/>
<comment type="caution">
    <text evidence="13">The sequence shown here is derived from an EMBL/GenBank/DDBJ whole genome shotgun (WGS) entry which is preliminary data.</text>
</comment>
<keyword evidence="11" id="KW-0325">Glycoprotein</keyword>
<sequence>MAVFWVLTSAANQSQVGLTIPAVSSIFSIYKASIWRTTNLATAYQFHLQSGQLMNLRYLNLSENAYSGKIPIEISRLTRLVVLDISGRFFLDAQLKLEIPNLHMLVENLTQLTKLYLDDVQISAHGSEWCQAISSSLPNLRVLSLSHCNLSGLFHESLAKLQSLLVIQLSFNNISAPVPRFFANFSNLTSLILKDCNLQGTFPKEVFQLSSLQSIDLSHNEGLHGSLPEFPNNGSLQNLDLSVTSFSGSLPDSIGNLKMLSTIYIHDNNFTGSIPISMTNLTHLRFLEMYVNNFEGSIPSFSGAKNLEGIDLSSNGLTGNINCTYWGNLTKLSYIALGDNMLNGNIPSSLLSLPLLRNLDLSWNQFFGQFPETSNLSSYFIKDLDLSINNLEGPIPMSIFNLQGLRTLDLSSNNFSGSFSLDSLQHLRNLYFLDLSHNSLFLSHGATNYSYSSFPQFQDLRLASGKLRTFPDFLRNQFKLEVLYLSDNQIQGKIPNWIWRFNNLFDLNLSCNSLETLEGPTINLTSMAFLDLHSNQLHGKIPISSSPNMYYLDYSRNNFSSTIPTSIADLLPNTRFFSISSNNLQGIIPGSICNSHNLEVLDLSNNSLSGTVPHCLTTLSTLSVLNLRRNNLTNVDRLSHNCSLRTLDISENHIQGQLPKSLVNCPQLEVLNLGKNQITGPFPCFLKNTSTLRVLVLRSNKLYGGIGCPKIKGTWPMLQIIDLAHNNFSGNVPGRDLTTWQGMMTNEDVASSELNHLQFQDNGTGGIYYQDTITVTNKGIEMELVKILTVFTSIDFSCNKFTGSIPEEIGELKSLLVLNLSNNAFTGAIPPSMSNLSELESLDLSQNTLSGQIPPQLTKLTFLSFLNLSYNQMVGRIPSSNQFSTFPKSSFEGNKDLFGPPLTEDNTTRFSPPASIKSHRDEIDWNLITVEVGFTCGFGIAIGSLLFCKKWRKWYYRAMYNILLKIFPQLEERFGDHRRHVCLSQRYWRR</sequence>
<keyword evidence="9 12" id="KW-0472">Membrane</keyword>